<dbReference type="EMBL" id="WIND01000002">
    <property type="protein sequence ID" value="MSU88826.1"/>
    <property type="molecule type" value="Genomic_DNA"/>
</dbReference>
<proteinExistence type="predicted"/>
<protein>
    <submittedName>
        <fullName evidence="2">DUF454 family protein</fullName>
    </submittedName>
</protein>
<dbReference type="Pfam" id="PF04304">
    <property type="entry name" value="DUF454"/>
    <property type="match status" value="1"/>
</dbReference>
<dbReference type="GO" id="GO:0005886">
    <property type="term" value="C:plasma membrane"/>
    <property type="evidence" value="ECO:0007669"/>
    <property type="project" value="TreeGrafter"/>
</dbReference>
<dbReference type="PANTHER" id="PTHR35813">
    <property type="entry name" value="INNER MEMBRANE PROTEIN YBAN"/>
    <property type="match status" value="1"/>
</dbReference>
<dbReference type="Proteomes" id="UP000474957">
    <property type="component" value="Unassembled WGS sequence"/>
</dbReference>
<keyword evidence="1" id="KW-0812">Transmembrane</keyword>
<evidence type="ECO:0000256" key="1">
    <source>
        <dbReference type="SAM" id="Phobius"/>
    </source>
</evidence>
<keyword evidence="1" id="KW-0472">Membrane</keyword>
<keyword evidence="3" id="KW-1185">Reference proteome</keyword>
<gene>
    <name evidence="2" type="ORF">GE300_04215</name>
</gene>
<sequence>MVVISPERIFARTSAGASPSSGAISSAATVTPPSSISIFIRTSVHPDTGAQRRNFRGTRTRTTANYSRTFKTCPLTRGARTLCSGRVDTSTENDTPAADRTRAAGAENVRTAGSKALWTGLGCAALLAGVIGALLPVIPTAPFIILAALAFGKGSPALRQRIMGHRHFGPIVDDWERTGAIAPRWKAVACAAMAVSFAGSVLFLDAPHYMLAIQGVVLAAAAAFVLSRPNR</sequence>
<dbReference type="PANTHER" id="PTHR35813:SF1">
    <property type="entry name" value="INNER MEMBRANE PROTEIN YBAN"/>
    <property type="match status" value="1"/>
</dbReference>
<feature type="transmembrane region" description="Helical" evidence="1">
    <location>
        <begin position="185"/>
        <end position="203"/>
    </location>
</feature>
<reference evidence="2 3" key="1">
    <citation type="submission" date="2019-10" db="EMBL/GenBank/DDBJ databases">
        <title>Cognatihalovulum marinum gen. nov. sp. nov., a new member of the family Rhodobacteraceae isolated from deep seawater of the Northwest Indian Ocean.</title>
        <authorList>
            <person name="Ruan C."/>
            <person name="Wang J."/>
            <person name="Zheng X."/>
            <person name="Song L."/>
            <person name="Zhu Y."/>
            <person name="Huang Y."/>
            <person name="Lu Z."/>
            <person name="Du W."/>
            <person name="Huang L."/>
            <person name="Dai X."/>
        </authorList>
    </citation>
    <scope>NUCLEOTIDE SEQUENCE [LARGE SCALE GENOMIC DNA]</scope>
    <source>
        <strain evidence="2 3">2CG4</strain>
    </source>
</reference>
<accession>A0A6L5YWV5</accession>
<name>A0A6L5YWV5_9RHOB</name>
<dbReference type="InterPro" id="IPR007401">
    <property type="entry name" value="DUF454"/>
</dbReference>
<comment type="caution">
    <text evidence="2">The sequence shown here is derived from an EMBL/GenBank/DDBJ whole genome shotgun (WGS) entry which is preliminary data.</text>
</comment>
<keyword evidence="1" id="KW-1133">Transmembrane helix</keyword>
<feature type="transmembrane region" description="Helical" evidence="1">
    <location>
        <begin position="141"/>
        <end position="158"/>
    </location>
</feature>
<evidence type="ECO:0000313" key="2">
    <source>
        <dbReference type="EMBL" id="MSU88826.1"/>
    </source>
</evidence>
<organism evidence="2 3">
    <name type="scientific">Halovulum marinum</name>
    <dbReference type="NCBI Taxonomy" id="2662447"/>
    <lineage>
        <taxon>Bacteria</taxon>
        <taxon>Pseudomonadati</taxon>
        <taxon>Pseudomonadota</taxon>
        <taxon>Alphaproteobacteria</taxon>
        <taxon>Rhodobacterales</taxon>
        <taxon>Paracoccaceae</taxon>
        <taxon>Halovulum</taxon>
    </lineage>
</organism>
<evidence type="ECO:0000313" key="3">
    <source>
        <dbReference type="Proteomes" id="UP000474957"/>
    </source>
</evidence>
<feature type="transmembrane region" description="Helical" evidence="1">
    <location>
        <begin position="209"/>
        <end position="226"/>
    </location>
</feature>
<dbReference type="AlphaFoldDB" id="A0A6L5YWV5"/>